<sequence>TEDAEHLKRVAADAGIDLIGPKKAFLIQGEDRVGALVEYHLVLANAGINVYASNGVNDGTGRFGYILWVLPEDYEKAAEALGI</sequence>
<protein>
    <recommendedName>
        <fullName evidence="2">ACT domain-containing protein</fullName>
    </recommendedName>
</protein>
<evidence type="ECO:0008006" key="2">
    <source>
        <dbReference type="Google" id="ProtNLM"/>
    </source>
</evidence>
<dbReference type="AlphaFoldDB" id="X0X0S4"/>
<reference evidence="1" key="1">
    <citation type="journal article" date="2014" name="Front. Microbiol.">
        <title>High frequency of phylogenetically diverse reductive dehalogenase-homologous genes in deep subseafloor sedimentary metagenomes.</title>
        <authorList>
            <person name="Kawai M."/>
            <person name="Futagami T."/>
            <person name="Toyoda A."/>
            <person name="Takaki Y."/>
            <person name="Nishi S."/>
            <person name="Hori S."/>
            <person name="Arai W."/>
            <person name="Tsubouchi T."/>
            <person name="Morono Y."/>
            <person name="Uchiyama I."/>
            <person name="Ito T."/>
            <person name="Fujiyama A."/>
            <person name="Inagaki F."/>
            <person name="Takami H."/>
        </authorList>
    </citation>
    <scope>NUCLEOTIDE SEQUENCE</scope>
    <source>
        <strain evidence="1">Expedition CK06-06</strain>
    </source>
</reference>
<gene>
    <name evidence="1" type="ORF">S01H1_63561</name>
</gene>
<accession>X0X0S4</accession>
<dbReference type="EMBL" id="BARS01041842">
    <property type="protein sequence ID" value="GAG36595.1"/>
    <property type="molecule type" value="Genomic_DNA"/>
</dbReference>
<organism evidence="1">
    <name type="scientific">marine sediment metagenome</name>
    <dbReference type="NCBI Taxonomy" id="412755"/>
    <lineage>
        <taxon>unclassified sequences</taxon>
        <taxon>metagenomes</taxon>
        <taxon>ecological metagenomes</taxon>
    </lineage>
</organism>
<feature type="non-terminal residue" evidence="1">
    <location>
        <position position="1"/>
    </location>
</feature>
<evidence type="ECO:0000313" key="1">
    <source>
        <dbReference type="EMBL" id="GAG36595.1"/>
    </source>
</evidence>
<comment type="caution">
    <text evidence="1">The sequence shown here is derived from an EMBL/GenBank/DDBJ whole genome shotgun (WGS) entry which is preliminary data.</text>
</comment>
<name>X0X0S4_9ZZZZ</name>
<proteinExistence type="predicted"/>